<name>A0ABR3G983_9PEZI</name>
<reference evidence="2 3" key="1">
    <citation type="submission" date="2024-02" db="EMBL/GenBank/DDBJ databases">
        <title>Discinaceae phylogenomics.</title>
        <authorList>
            <person name="Dirks A.C."/>
            <person name="James T.Y."/>
        </authorList>
    </citation>
    <scope>NUCLEOTIDE SEQUENCE [LARGE SCALE GENOMIC DNA]</scope>
    <source>
        <strain evidence="2 3">ACD0624</strain>
    </source>
</reference>
<evidence type="ECO:0000256" key="1">
    <source>
        <dbReference type="SAM" id="MobiDB-lite"/>
    </source>
</evidence>
<sequence>MDDDFDGTEVRTDEPITKPADAQSKRKRKREKEKANKQANPLKKTKSGEDEDKEDGGVKLSRPKPSKTVTEKDDGSVNEKFAKMAPSMMADYVGQRLKFWERSLSSVELEDKYIPGWPHASIAVFWGELPMVEERIADCPPERVFQDTTSWDQQRILANLPNYMEKCCRVEGKVKFRLDHASETKGAPHTLIISVAALRSSHVATAMRKYQSKNAMVAKLFAKHFKLKESIEICEGNRLGIAVGTPGRILDLLKEGK</sequence>
<comment type="caution">
    <text evidence="2">The sequence shown here is derived from an EMBL/GenBank/DDBJ whole genome shotgun (WGS) entry which is preliminary data.</text>
</comment>
<accession>A0ABR3G983</accession>
<dbReference type="Proteomes" id="UP001447188">
    <property type="component" value="Unassembled WGS sequence"/>
</dbReference>
<dbReference type="EMBL" id="JBBBZM010000165">
    <property type="protein sequence ID" value="KAL0632509.1"/>
    <property type="molecule type" value="Genomic_DNA"/>
</dbReference>
<dbReference type="PANTHER" id="PTHR24030">
    <property type="entry name" value="PROTEIN CMSS1"/>
    <property type="match status" value="1"/>
</dbReference>
<dbReference type="Pfam" id="PF14617">
    <property type="entry name" value="CMS1"/>
    <property type="match status" value="1"/>
</dbReference>
<evidence type="ECO:0000313" key="2">
    <source>
        <dbReference type="EMBL" id="KAL0632509.1"/>
    </source>
</evidence>
<dbReference type="PANTHER" id="PTHR24030:SF0">
    <property type="entry name" value="PROTEIN CMSS1"/>
    <property type="match status" value="1"/>
</dbReference>
<dbReference type="InterPro" id="IPR032704">
    <property type="entry name" value="Cms1"/>
</dbReference>
<organism evidence="2 3">
    <name type="scientific">Discina gigas</name>
    <dbReference type="NCBI Taxonomy" id="1032678"/>
    <lineage>
        <taxon>Eukaryota</taxon>
        <taxon>Fungi</taxon>
        <taxon>Dikarya</taxon>
        <taxon>Ascomycota</taxon>
        <taxon>Pezizomycotina</taxon>
        <taxon>Pezizomycetes</taxon>
        <taxon>Pezizales</taxon>
        <taxon>Discinaceae</taxon>
        <taxon>Discina</taxon>
    </lineage>
</organism>
<keyword evidence="3" id="KW-1185">Reference proteome</keyword>
<gene>
    <name evidence="2" type="primary">cms1</name>
    <name evidence="2" type="ORF">Q9L58_008616</name>
</gene>
<feature type="region of interest" description="Disordered" evidence="1">
    <location>
        <begin position="1"/>
        <end position="75"/>
    </location>
</feature>
<proteinExistence type="predicted"/>
<protein>
    <submittedName>
        <fullName evidence="2">Protein cms1</fullName>
    </submittedName>
</protein>
<evidence type="ECO:0000313" key="3">
    <source>
        <dbReference type="Proteomes" id="UP001447188"/>
    </source>
</evidence>